<keyword evidence="4" id="KW-0479">Metal-binding</keyword>
<evidence type="ECO:0000256" key="4">
    <source>
        <dbReference type="ARBA" id="ARBA00022723"/>
    </source>
</evidence>
<dbReference type="InterPro" id="IPR007197">
    <property type="entry name" value="rSAM"/>
</dbReference>
<dbReference type="GO" id="GO:0051539">
    <property type="term" value="F:4 iron, 4 sulfur cluster binding"/>
    <property type="evidence" value="ECO:0007669"/>
    <property type="project" value="UniProtKB-KW"/>
</dbReference>
<evidence type="ECO:0000256" key="7">
    <source>
        <dbReference type="ARBA" id="ARBA00023014"/>
    </source>
</evidence>
<evidence type="ECO:0000313" key="9">
    <source>
        <dbReference type="EMBL" id="CEP41815.1"/>
    </source>
</evidence>
<dbReference type="SFLD" id="SFLDG01386">
    <property type="entry name" value="main_SPASM_domain-containing"/>
    <property type="match status" value="1"/>
</dbReference>
<dbReference type="Gene3D" id="3.20.20.70">
    <property type="entry name" value="Aldolase class I"/>
    <property type="match status" value="1"/>
</dbReference>
<dbReference type="NCBIfam" id="TIGR04085">
    <property type="entry name" value="rSAM_more_4Fe4S"/>
    <property type="match status" value="1"/>
</dbReference>
<keyword evidence="2" id="KW-0004">4Fe-4S</keyword>
<proteinExistence type="predicted"/>
<keyword evidence="5" id="KW-0560">Oxidoreductase</keyword>
<dbReference type="AlphaFoldDB" id="A0A0C7LIU1"/>
<evidence type="ECO:0000259" key="8">
    <source>
        <dbReference type="PROSITE" id="PS51918"/>
    </source>
</evidence>
<evidence type="ECO:0000256" key="1">
    <source>
        <dbReference type="ARBA" id="ARBA00001966"/>
    </source>
</evidence>
<keyword evidence="7" id="KW-0411">Iron-sulfur</keyword>
<accession>A0A0C7LIU1</accession>
<evidence type="ECO:0000256" key="2">
    <source>
        <dbReference type="ARBA" id="ARBA00022485"/>
    </source>
</evidence>
<sequence length="412" mass="47974">MNKFFLNKMANILKHDGLVIIGNKFNGKWIKVPEECYEAINYSIDHKIPIYDTVDMFLDDDDKHYYKKILGKLDIIELLGDSITEEIYYGFVPIISFAITNKCNLDCDYCCKDSSIEKEEKLKLEDLKMIIDKIVELNPINLSISGGEPLIRSDFKEFIDYIKSRYNEKLILCTNATLINSKNAEYIAKNFDAVEISLDGYDEDTCSKIRGKGVFNQVMKSIEMLKNNGCDRINLSMVVGKYNYHYKTKFEELNERLGTTPIIRYFCSLGRGVENNSKYLEEGTLFFTPSDEYENYEYEQMDTGHCNAGINQVHISDKGNLYLCPNLTDDKYKICNMKDFNSISMEKLYKRDYDAFKNFDNLKENNNERCKSCSINIFCNVCPSKTDLIKNDKVAFDINCKFMKENVYQKIW</sequence>
<gene>
    <name evidence="9" type="primary">moaA_4</name>
    <name evidence="9" type="ORF">R28058_32751</name>
</gene>
<evidence type="ECO:0000256" key="6">
    <source>
        <dbReference type="ARBA" id="ARBA00023004"/>
    </source>
</evidence>
<evidence type="ECO:0000256" key="5">
    <source>
        <dbReference type="ARBA" id="ARBA00023002"/>
    </source>
</evidence>
<comment type="cofactor">
    <cofactor evidence="1">
        <name>[4Fe-4S] cluster</name>
        <dbReference type="ChEBI" id="CHEBI:49883"/>
    </cofactor>
</comment>
<dbReference type="InterPro" id="IPR000385">
    <property type="entry name" value="MoaA_NifB_PqqE_Fe-S-bd_CS"/>
</dbReference>
<dbReference type="GO" id="GO:0016491">
    <property type="term" value="F:oxidoreductase activity"/>
    <property type="evidence" value="ECO:0007669"/>
    <property type="project" value="UniProtKB-KW"/>
</dbReference>
<dbReference type="InterPro" id="IPR050377">
    <property type="entry name" value="Radical_SAM_PqqE_MftC-like"/>
</dbReference>
<dbReference type="Proteomes" id="UP000049127">
    <property type="component" value="Unassembled WGS sequence"/>
</dbReference>
<reference evidence="9 10" key="1">
    <citation type="submission" date="2015-01" db="EMBL/GenBank/DDBJ databases">
        <authorList>
            <person name="Aslett A.Martin."/>
            <person name="De Silva Nishadi"/>
        </authorList>
    </citation>
    <scope>NUCLEOTIDE SEQUENCE [LARGE SCALE GENOMIC DNA]</scope>
    <source>
        <strain evidence="9 10">R28058</strain>
    </source>
</reference>
<dbReference type="PROSITE" id="PS01305">
    <property type="entry name" value="MOAA_NIFB_PQQE"/>
    <property type="match status" value="1"/>
</dbReference>
<keyword evidence="3" id="KW-0949">S-adenosyl-L-methionine</keyword>
<dbReference type="RefSeq" id="WP_055343271.1">
    <property type="nucleotide sequence ID" value="NZ_CDNI01000027.1"/>
</dbReference>
<keyword evidence="6" id="KW-0408">Iron</keyword>
<evidence type="ECO:0000313" key="10">
    <source>
        <dbReference type="Proteomes" id="UP000049127"/>
    </source>
</evidence>
<organism evidence="9 10">
    <name type="scientific">Paraclostridium sordellii</name>
    <name type="common">Clostridium sordellii</name>
    <dbReference type="NCBI Taxonomy" id="1505"/>
    <lineage>
        <taxon>Bacteria</taxon>
        <taxon>Bacillati</taxon>
        <taxon>Bacillota</taxon>
        <taxon>Clostridia</taxon>
        <taxon>Peptostreptococcales</taxon>
        <taxon>Peptostreptococcaceae</taxon>
        <taxon>Paraclostridium</taxon>
    </lineage>
</organism>
<dbReference type="CDD" id="cd21109">
    <property type="entry name" value="SPASM"/>
    <property type="match status" value="1"/>
</dbReference>
<dbReference type="SUPFAM" id="SSF102114">
    <property type="entry name" value="Radical SAM enzymes"/>
    <property type="match status" value="1"/>
</dbReference>
<feature type="domain" description="Radical SAM core" evidence="8">
    <location>
        <begin position="89"/>
        <end position="311"/>
    </location>
</feature>
<evidence type="ECO:0000256" key="3">
    <source>
        <dbReference type="ARBA" id="ARBA00022691"/>
    </source>
</evidence>
<dbReference type="CDD" id="cd01335">
    <property type="entry name" value="Radical_SAM"/>
    <property type="match status" value="1"/>
</dbReference>
<dbReference type="SFLD" id="SFLDS00029">
    <property type="entry name" value="Radical_SAM"/>
    <property type="match status" value="1"/>
</dbReference>
<dbReference type="PROSITE" id="PS51918">
    <property type="entry name" value="RADICAL_SAM"/>
    <property type="match status" value="1"/>
</dbReference>
<name>A0A0C7LIU1_PARSO</name>
<dbReference type="Pfam" id="PF04055">
    <property type="entry name" value="Radical_SAM"/>
    <property type="match status" value="1"/>
</dbReference>
<dbReference type="GO" id="GO:0046872">
    <property type="term" value="F:metal ion binding"/>
    <property type="evidence" value="ECO:0007669"/>
    <property type="project" value="UniProtKB-KW"/>
</dbReference>
<dbReference type="InterPro" id="IPR058240">
    <property type="entry name" value="rSAM_sf"/>
</dbReference>
<dbReference type="EMBL" id="CEKZ01000027">
    <property type="protein sequence ID" value="CEP41815.1"/>
    <property type="molecule type" value="Genomic_DNA"/>
</dbReference>
<dbReference type="InterPro" id="IPR013785">
    <property type="entry name" value="Aldolase_TIM"/>
</dbReference>
<dbReference type="SFLD" id="SFLDG01067">
    <property type="entry name" value="SPASM/twitch_domain_containing"/>
    <property type="match status" value="1"/>
</dbReference>
<protein>
    <submittedName>
        <fullName evidence="9">Radical SAM domain-containing protein</fullName>
    </submittedName>
</protein>
<dbReference type="InterPro" id="IPR023885">
    <property type="entry name" value="4Fe4S-binding_SPASM_dom"/>
</dbReference>
<dbReference type="OrthoDB" id="7021155at2"/>
<dbReference type="PANTHER" id="PTHR11228:SF7">
    <property type="entry name" value="PQQA PEPTIDE CYCLASE"/>
    <property type="match status" value="1"/>
</dbReference>
<dbReference type="PANTHER" id="PTHR11228">
    <property type="entry name" value="RADICAL SAM DOMAIN PROTEIN"/>
    <property type="match status" value="1"/>
</dbReference>